<keyword evidence="3" id="KW-1185">Reference proteome</keyword>
<dbReference type="EMBL" id="APAT01000029">
    <property type="protein sequence ID" value="EMP53991.1"/>
    <property type="molecule type" value="Genomic_DNA"/>
</dbReference>
<dbReference type="PROSITE" id="PS00409">
    <property type="entry name" value="PROKAR_NTER_METHYL"/>
    <property type="match status" value="1"/>
</dbReference>
<keyword evidence="1" id="KW-1133">Transmembrane helix</keyword>
<sequence>MRGAKGFTLVELVMVIVILAIVATISVQFVSLSTRGALDVSARQQRALQGVVIGEQLSRQLREAFPLSIRVSGQCLEWLPVLAATNYIHRTQGPGFDKIDIVPFSQVPAAGNRALIYGYGATTSELYGSTNPGPVSTPIAGIAGGTITLSSAHRFRQQSPERRLYVIGSPVSVCQNGRMLYRYSGYGRTTSQPSPPTGGVREVMSANLSGPVDFRFTPPTYQRAAVVEFALTLKDYDTGSDETTTTRQEVQIRNVP</sequence>
<gene>
    <name evidence="2" type="ORF">MSNKSG1_17985</name>
</gene>
<name>M7CJZ7_9GAMM</name>
<dbReference type="InterPro" id="IPR045584">
    <property type="entry name" value="Pilin-like"/>
</dbReference>
<keyword evidence="1" id="KW-0812">Transmembrane</keyword>
<dbReference type="PATRIC" id="fig|1288826.3.peg.3568"/>
<dbReference type="STRING" id="1288826.MSNKSG1_17985"/>
<evidence type="ECO:0000256" key="1">
    <source>
        <dbReference type="SAM" id="Phobius"/>
    </source>
</evidence>
<dbReference type="OrthoDB" id="9788802at2"/>
<dbReference type="Pfam" id="PF07963">
    <property type="entry name" value="N_methyl"/>
    <property type="match status" value="1"/>
</dbReference>
<dbReference type="eggNOG" id="COG2165">
    <property type="taxonomic scope" value="Bacteria"/>
</dbReference>
<dbReference type="NCBIfam" id="TIGR02532">
    <property type="entry name" value="IV_pilin_GFxxxE"/>
    <property type="match status" value="1"/>
</dbReference>
<dbReference type="RefSeq" id="WP_008940711.1">
    <property type="nucleotide sequence ID" value="NZ_APAT01000029.1"/>
</dbReference>
<feature type="transmembrane region" description="Helical" evidence="1">
    <location>
        <begin position="12"/>
        <end position="32"/>
    </location>
</feature>
<comment type="caution">
    <text evidence="2">The sequence shown here is derived from an EMBL/GenBank/DDBJ whole genome shotgun (WGS) entry which is preliminary data.</text>
</comment>
<dbReference type="Proteomes" id="UP000011960">
    <property type="component" value="Unassembled WGS sequence"/>
</dbReference>
<reference evidence="2 3" key="1">
    <citation type="journal article" date="2013" name="Genome Announc.">
        <title>Genome Sequence of Hydrothermal Arsenic-Respiring Bacterium Marinobacter santoriniensis NKSG1T.</title>
        <authorList>
            <person name="Handley K.M."/>
            <person name="Upton M."/>
            <person name="Beatson S.A."/>
            <person name="Hery M."/>
            <person name="Lloyd J.R."/>
        </authorList>
    </citation>
    <scope>NUCLEOTIDE SEQUENCE [LARGE SCALE GENOMIC DNA]</scope>
    <source>
        <strain evidence="2 3">NKSG1</strain>
    </source>
</reference>
<proteinExistence type="predicted"/>
<evidence type="ECO:0000313" key="3">
    <source>
        <dbReference type="Proteomes" id="UP000011960"/>
    </source>
</evidence>
<organism evidence="2 3">
    <name type="scientific">Marinobacter santoriniensis NKSG1</name>
    <dbReference type="NCBI Taxonomy" id="1288826"/>
    <lineage>
        <taxon>Bacteria</taxon>
        <taxon>Pseudomonadati</taxon>
        <taxon>Pseudomonadota</taxon>
        <taxon>Gammaproteobacteria</taxon>
        <taxon>Pseudomonadales</taxon>
        <taxon>Marinobacteraceae</taxon>
        <taxon>Marinobacter</taxon>
    </lineage>
</organism>
<protein>
    <recommendedName>
        <fullName evidence="4">MSHA biogenesis protein MshO</fullName>
    </recommendedName>
</protein>
<accession>M7CJZ7</accession>
<dbReference type="SUPFAM" id="SSF54523">
    <property type="entry name" value="Pili subunits"/>
    <property type="match status" value="1"/>
</dbReference>
<evidence type="ECO:0008006" key="4">
    <source>
        <dbReference type="Google" id="ProtNLM"/>
    </source>
</evidence>
<dbReference type="InterPro" id="IPR012902">
    <property type="entry name" value="N_methyl_site"/>
</dbReference>
<keyword evidence="1" id="KW-0472">Membrane</keyword>
<evidence type="ECO:0000313" key="2">
    <source>
        <dbReference type="EMBL" id="EMP53991.1"/>
    </source>
</evidence>
<dbReference type="AlphaFoldDB" id="M7CJZ7"/>
<dbReference type="Gene3D" id="3.30.700.10">
    <property type="entry name" value="Glycoprotein, Type 4 Pilin"/>
    <property type="match status" value="1"/>
</dbReference>